<comment type="caution">
    <text evidence="1">The sequence shown here is derived from an EMBL/GenBank/DDBJ whole genome shotgun (WGS) entry which is preliminary data.</text>
</comment>
<reference evidence="1" key="1">
    <citation type="journal article" date="2020" name="mSystems">
        <title>Genome- and Community-Level Interaction Insights into Carbon Utilization and Element Cycling Functions of Hydrothermarchaeota in Hydrothermal Sediment.</title>
        <authorList>
            <person name="Zhou Z."/>
            <person name="Liu Y."/>
            <person name="Xu W."/>
            <person name="Pan J."/>
            <person name="Luo Z.H."/>
            <person name="Li M."/>
        </authorList>
    </citation>
    <scope>NUCLEOTIDE SEQUENCE</scope>
    <source>
        <strain evidence="1">HyVt-388</strain>
    </source>
</reference>
<dbReference type="EMBL" id="DRIG01000064">
    <property type="protein sequence ID" value="HEC78680.1"/>
    <property type="molecule type" value="Genomic_DNA"/>
</dbReference>
<proteinExistence type="predicted"/>
<dbReference type="AlphaFoldDB" id="A0A9C9EMD4"/>
<accession>A0A9C9EMD4</accession>
<organism evidence="1 2">
    <name type="scientific">candidate division WOR-3 bacterium</name>
    <dbReference type="NCBI Taxonomy" id="2052148"/>
    <lineage>
        <taxon>Bacteria</taxon>
        <taxon>Bacteria division WOR-3</taxon>
    </lineage>
</organism>
<name>A0A9C9EMD4_UNCW3</name>
<protein>
    <recommendedName>
        <fullName evidence="3">HNH endonuclease</fullName>
    </recommendedName>
</protein>
<evidence type="ECO:0000313" key="2">
    <source>
        <dbReference type="Proteomes" id="UP000885826"/>
    </source>
</evidence>
<evidence type="ECO:0000313" key="1">
    <source>
        <dbReference type="EMBL" id="HEC78680.1"/>
    </source>
</evidence>
<sequence length="234" mass="27805">MEETCYLCGKKIDKKNRTLDHIPPKQFFPSALIRKGNIQLITLPAHKKCNEYYQKDEEYFRLSIGASACGNPILDGIWEDIKRMVGRPKTQSLRLKVFSEFIKEVRTQSGIILPGIVAKIYDAKRIFRVVWKIIRGFYVIEFSNILPEQTEHFVSYVQKDTPPVFSGTKLMDLFYVTLLQEERGNYKEVFWYRYFLSPRKDFYTWAILFWSRHLFFVFHHMPDCNCGRCELKQS</sequence>
<evidence type="ECO:0008006" key="3">
    <source>
        <dbReference type="Google" id="ProtNLM"/>
    </source>
</evidence>
<gene>
    <name evidence="1" type="ORF">ENI34_06010</name>
</gene>
<dbReference type="Proteomes" id="UP000885826">
    <property type="component" value="Unassembled WGS sequence"/>
</dbReference>